<dbReference type="InterPro" id="IPR011989">
    <property type="entry name" value="ARM-like"/>
</dbReference>
<dbReference type="Proteomes" id="UP000601435">
    <property type="component" value="Unassembled WGS sequence"/>
</dbReference>
<organism evidence="1 2">
    <name type="scientific">Symbiodinium necroappetens</name>
    <dbReference type="NCBI Taxonomy" id="1628268"/>
    <lineage>
        <taxon>Eukaryota</taxon>
        <taxon>Sar</taxon>
        <taxon>Alveolata</taxon>
        <taxon>Dinophyceae</taxon>
        <taxon>Suessiales</taxon>
        <taxon>Symbiodiniaceae</taxon>
        <taxon>Symbiodinium</taxon>
    </lineage>
</organism>
<keyword evidence="2" id="KW-1185">Reference proteome</keyword>
<dbReference type="Pfam" id="PF21040">
    <property type="entry name" value="CEP104-like_TOG"/>
    <property type="match status" value="1"/>
</dbReference>
<protein>
    <submittedName>
        <fullName evidence="1">Uncharacterized protein</fullName>
    </submittedName>
</protein>
<dbReference type="OrthoDB" id="7459479at2759"/>
<evidence type="ECO:0000313" key="1">
    <source>
        <dbReference type="EMBL" id="CAE7925236.1"/>
    </source>
</evidence>
<dbReference type="EMBL" id="CAJNJA010079452">
    <property type="protein sequence ID" value="CAE7925236.1"/>
    <property type="molecule type" value="Genomic_DNA"/>
</dbReference>
<evidence type="ECO:0000313" key="2">
    <source>
        <dbReference type="Proteomes" id="UP000601435"/>
    </source>
</evidence>
<sequence length="445" mass="48775">HQRLKWSQESAARGGVDTLTLHAPALPCCRSPRIVAPRHLRIFWHTGVWKDERSLRAAWAAAHAVRWSSQGLTEMEVDHEKQEAYLDKGVPFRQSTLWADSDEPAAADDAEESVLPEGGIASEDFKETELDETGRVLELGGGLKPPSLAMVQSLCTGCSCVVALHADQAAEGAVRFAVEHGLAFAVVPCCVYAEDFPKRRLPDGRPVTSLDALIEYLTWLGGDDAKVETLQFSGKNVVVFSKPKCAARVDKAARDAHLCDLMRRATVGATFTAQYLLRPPKKKSVNPRVYISRMQLLTSMVTEAGIQPESKEGLPLDPTVQLAMDWFNNANADVRESAVKLVAACYAHAGLRRIEQYLANLRQAQREIFDEEFDRVDAGDGLGAGGDDGLQQETARLCRRVVGAALYKHARSASLMMCLVHVLVDIGMDVEALLSELCLAARLEM</sequence>
<reference evidence="1" key="1">
    <citation type="submission" date="2021-02" db="EMBL/GenBank/DDBJ databases">
        <authorList>
            <person name="Dougan E. K."/>
            <person name="Rhodes N."/>
            <person name="Thang M."/>
            <person name="Chan C."/>
        </authorList>
    </citation>
    <scope>NUCLEOTIDE SEQUENCE</scope>
</reference>
<accession>A0A813BTS2</accession>
<dbReference type="Gene3D" id="1.25.10.10">
    <property type="entry name" value="Leucine-rich Repeat Variant"/>
    <property type="match status" value="1"/>
</dbReference>
<dbReference type="PANTHER" id="PTHR36971:SF3">
    <property type="entry name" value="C3H1-TYPE DOMAIN-CONTAINING PROTEIN"/>
    <property type="match status" value="1"/>
</dbReference>
<proteinExistence type="predicted"/>
<name>A0A813BTS2_9DINO</name>
<dbReference type="AlphaFoldDB" id="A0A813BTS2"/>
<feature type="non-terminal residue" evidence="1">
    <location>
        <position position="445"/>
    </location>
</feature>
<dbReference type="PANTHER" id="PTHR36971">
    <property type="entry name" value="UNNAMED PRODUCT"/>
    <property type="match status" value="1"/>
</dbReference>
<gene>
    <name evidence="1" type="ORF">SNEC2469_LOCUS32018</name>
</gene>
<comment type="caution">
    <text evidence="1">The sequence shown here is derived from an EMBL/GenBank/DDBJ whole genome shotgun (WGS) entry which is preliminary data.</text>
</comment>